<feature type="compositionally biased region" description="Low complexity" evidence="1">
    <location>
        <begin position="358"/>
        <end position="368"/>
    </location>
</feature>
<feature type="region of interest" description="Disordered" evidence="1">
    <location>
        <begin position="965"/>
        <end position="1007"/>
    </location>
</feature>
<feature type="region of interest" description="Disordered" evidence="1">
    <location>
        <begin position="157"/>
        <end position="224"/>
    </location>
</feature>
<feature type="region of interest" description="Disordered" evidence="1">
    <location>
        <begin position="1313"/>
        <end position="1350"/>
    </location>
</feature>
<feature type="region of interest" description="Disordered" evidence="1">
    <location>
        <begin position="919"/>
        <end position="950"/>
    </location>
</feature>
<feature type="compositionally biased region" description="Gly residues" evidence="1">
    <location>
        <begin position="72"/>
        <end position="82"/>
    </location>
</feature>
<feature type="region of interest" description="Disordered" evidence="1">
    <location>
        <begin position="679"/>
        <end position="759"/>
    </location>
</feature>
<feature type="compositionally biased region" description="Low complexity" evidence="1">
    <location>
        <begin position="206"/>
        <end position="218"/>
    </location>
</feature>
<feature type="compositionally biased region" description="Polar residues" evidence="1">
    <location>
        <begin position="707"/>
        <end position="718"/>
    </location>
</feature>
<feature type="compositionally biased region" description="Basic and acidic residues" evidence="1">
    <location>
        <begin position="941"/>
        <end position="950"/>
    </location>
</feature>
<feature type="compositionally biased region" description="Polar residues" evidence="1">
    <location>
        <begin position="162"/>
        <end position="176"/>
    </location>
</feature>
<feature type="region of interest" description="Disordered" evidence="1">
    <location>
        <begin position="624"/>
        <end position="643"/>
    </location>
</feature>
<feature type="region of interest" description="Disordered" evidence="1">
    <location>
        <begin position="343"/>
        <end position="435"/>
    </location>
</feature>
<feature type="region of interest" description="Disordered" evidence="1">
    <location>
        <begin position="1064"/>
        <end position="1093"/>
    </location>
</feature>
<feature type="region of interest" description="Disordered" evidence="1">
    <location>
        <begin position="1256"/>
        <end position="1277"/>
    </location>
</feature>
<feature type="compositionally biased region" description="Polar residues" evidence="1">
    <location>
        <begin position="1082"/>
        <end position="1093"/>
    </location>
</feature>
<gene>
    <name evidence="2" type="ORF">BD311DRAFT_739615</name>
</gene>
<feature type="compositionally biased region" description="Polar residues" evidence="1">
    <location>
        <begin position="996"/>
        <end position="1007"/>
    </location>
</feature>
<feature type="compositionally biased region" description="Polar residues" evidence="1">
    <location>
        <begin position="1"/>
        <end position="12"/>
    </location>
</feature>
<proteinExistence type="predicted"/>
<dbReference type="EMBL" id="ML143426">
    <property type="protein sequence ID" value="TBU27978.1"/>
    <property type="molecule type" value="Genomic_DNA"/>
</dbReference>
<feature type="compositionally biased region" description="Polar residues" evidence="1">
    <location>
        <begin position="828"/>
        <end position="851"/>
    </location>
</feature>
<feature type="region of interest" description="Disordered" evidence="1">
    <location>
        <begin position="1142"/>
        <end position="1171"/>
    </location>
</feature>
<feature type="compositionally biased region" description="Polar residues" evidence="1">
    <location>
        <begin position="23"/>
        <end position="35"/>
    </location>
</feature>
<accession>A0A4Q9MM89</accession>
<feature type="region of interest" description="Disordered" evidence="1">
    <location>
        <begin position="520"/>
        <end position="551"/>
    </location>
</feature>
<feature type="region of interest" description="Disordered" evidence="1">
    <location>
        <begin position="483"/>
        <end position="503"/>
    </location>
</feature>
<evidence type="ECO:0000313" key="2">
    <source>
        <dbReference type="EMBL" id="TBU27978.1"/>
    </source>
</evidence>
<feature type="compositionally biased region" description="Polar residues" evidence="1">
    <location>
        <begin position="688"/>
        <end position="697"/>
    </location>
</feature>
<feature type="compositionally biased region" description="Basic and acidic residues" evidence="1">
    <location>
        <begin position="1315"/>
        <end position="1333"/>
    </location>
</feature>
<feature type="compositionally biased region" description="Pro residues" evidence="1">
    <location>
        <begin position="387"/>
        <end position="399"/>
    </location>
</feature>
<feature type="region of interest" description="Disordered" evidence="1">
    <location>
        <begin position="115"/>
        <end position="142"/>
    </location>
</feature>
<organism evidence="2">
    <name type="scientific">Dichomitus squalens</name>
    <dbReference type="NCBI Taxonomy" id="114155"/>
    <lineage>
        <taxon>Eukaryota</taxon>
        <taxon>Fungi</taxon>
        <taxon>Dikarya</taxon>
        <taxon>Basidiomycota</taxon>
        <taxon>Agaricomycotina</taxon>
        <taxon>Agaricomycetes</taxon>
        <taxon>Polyporales</taxon>
        <taxon>Polyporaceae</taxon>
        <taxon>Dichomitus</taxon>
    </lineage>
</organism>
<protein>
    <submittedName>
        <fullName evidence="2">Uncharacterized protein</fullName>
    </submittedName>
</protein>
<feature type="compositionally biased region" description="Basic residues" evidence="1">
    <location>
        <begin position="521"/>
        <end position="533"/>
    </location>
</feature>
<sequence length="1350" mass="145124">MSTQAQPSSPFSRLSRLAFPFRPTTSSPLSPNAQTEDWYIPYNGPYEPPRDERNTDSWGHLVSGWLMESDGGRTGHGHGPGHAPGQLPPRIRAMSNASRMTADEHNRKSLRVQVAGTRPDAAGGIGDVPVPARPRRSQEAPIQHRASFASILSFGKHKTAAGASQRQLHHSSSTGTLRGRERDDAPAHSMPYTQQGQDAIGRQEGSSASHSQSQALHPSGGGTASGFSIRLHPYAYATPAPLASQVLTSSPAAISPRGKTTKFSVQLLDPHKPTAPAYLLPASRPSRLSLKASMSTPNLRAATGTGSVLSKGKQRWLSAETWCDALILPRPRFTLKMIDGEGGSGRVVSPPPSPMWLPGTEPTPGRTPTAPPKSLKKSHSAIQLSSRPPPPSPLRAPPPIREEPPRGGPSTAPQAQPVPLPPPSTSNKKDTHLKPYRPKSWALDDLALPSPVPSLSKVLEEGRQLEEDRKAWQLKAAKSLDRRAGTISRARSKSIGSRAAPHAKHPSAFVSLTEATLLGSQRRRPTVHVRVKPPRSDGHGSSSGVGTNTITGTGTGTALGTYTSASYAQTKSRSHHGHSNSLGTISQTRSEESFLWTPGHGRNRSLGKSALNIVRATATTAAGLCGVNGSENDDAKGKGRPPLNDKAAAMEEALRHDGTKVIHLRDQVAREKVQYDGGIVVITPPPDSNNTHTTFSSRLGPGGANGASPTPSGMSTSAEGVGIAISTPQRTPPAQETFEKEPIRIPAHPYAQGSGSHPYYQRAVGRAPIQTNVRAAQYEGASPSPTGSAADDSITKHRQPVKVHPYSPYTQVQHPFAAVTGTDPGHSAQPTTAGKQQPSRNPESRSPQSSMFAELSPGTIREIMPDEIQYSPFISTPPVRLTEFATASGALTAHPYGPPSKRTSEWGFADALNYTMTRRASEDSGLGTSEAHDMPPIPRVPSHEDEPERLPFKDVLDDSDELVISPDQEDLGEEDFRPDEAFGSSSRPRIARERTGVSSQSNHTLASSPMEHVNPLLFRRKDNSTGERSFNSTRSSPGVVSAQSSPPLSPHLFQSNDLQEFKDLFYKPESGTPSDERPPISRNESGSIQIELNSRSTRSLSGLTNLARQLSVNIGEMQDDEAALEEIDRVSPMWGTRYGGLAGVRPDDLGPEPPEVLSQSSSRSGYRRDDMQSPLRLPLDEEMVLSQPMDVVPADVESSRASSMLEMPLEDNAFLMRVGEVEAVSTPSVYAQPQRFSTHLTEMDYDDAQLSPMDTRSRRAMSGRSSLGVPLSSDATRSSFMTNTSGMSRLSDFPAPPSLITASHLSILNAYYGEPSRDSQVEERDASRPELVREASQATFGSRQQMGEAL</sequence>
<reference evidence="2" key="1">
    <citation type="submission" date="2019-01" db="EMBL/GenBank/DDBJ databases">
        <title>Draft genome sequences of three monokaryotic isolates of the white-rot basidiomycete fungus Dichomitus squalens.</title>
        <authorList>
            <consortium name="DOE Joint Genome Institute"/>
            <person name="Lopez S.C."/>
            <person name="Andreopoulos B."/>
            <person name="Pangilinan J."/>
            <person name="Lipzen A."/>
            <person name="Riley R."/>
            <person name="Ahrendt S."/>
            <person name="Ng V."/>
            <person name="Barry K."/>
            <person name="Daum C."/>
            <person name="Grigoriev I.V."/>
            <person name="Hilden K.S."/>
            <person name="Makela M.R."/>
            <person name="de Vries R.P."/>
        </authorList>
    </citation>
    <scope>NUCLEOTIDE SEQUENCE [LARGE SCALE GENOMIC DNA]</scope>
    <source>
        <strain evidence="2">OM18370.1</strain>
    </source>
</reference>
<feature type="region of interest" description="Disordered" evidence="1">
    <location>
        <begin position="69"/>
        <end position="90"/>
    </location>
</feature>
<feature type="region of interest" description="Disordered" evidence="1">
    <location>
        <begin position="1"/>
        <end position="55"/>
    </location>
</feature>
<feature type="compositionally biased region" description="Low complexity" evidence="1">
    <location>
        <begin position="540"/>
        <end position="551"/>
    </location>
</feature>
<feature type="region of interest" description="Disordered" evidence="1">
    <location>
        <begin position="817"/>
        <end position="855"/>
    </location>
</feature>
<name>A0A4Q9MM89_9APHY</name>
<feature type="compositionally biased region" description="Polar residues" evidence="1">
    <location>
        <begin position="1026"/>
        <end position="1051"/>
    </location>
</feature>
<feature type="region of interest" description="Disordered" evidence="1">
    <location>
        <begin position="1020"/>
        <end position="1051"/>
    </location>
</feature>
<feature type="compositionally biased region" description="Polar residues" evidence="1">
    <location>
        <begin position="1336"/>
        <end position="1350"/>
    </location>
</feature>
<dbReference type="OrthoDB" id="3228777at2759"/>
<dbReference type="Proteomes" id="UP000292957">
    <property type="component" value="Unassembled WGS sequence"/>
</dbReference>
<evidence type="ECO:0000256" key="1">
    <source>
        <dbReference type="SAM" id="MobiDB-lite"/>
    </source>
</evidence>